<accession>A0AAD8IQT4</accession>
<dbReference type="Proteomes" id="UP001237642">
    <property type="component" value="Unassembled WGS sequence"/>
</dbReference>
<feature type="compositionally biased region" description="Basic residues" evidence="1">
    <location>
        <begin position="259"/>
        <end position="269"/>
    </location>
</feature>
<feature type="region of interest" description="Disordered" evidence="1">
    <location>
        <begin position="336"/>
        <end position="360"/>
    </location>
</feature>
<evidence type="ECO:0000313" key="2">
    <source>
        <dbReference type="EMBL" id="KAK1390399.1"/>
    </source>
</evidence>
<gene>
    <name evidence="2" type="ORF">POM88_018577</name>
</gene>
<proteinExistence type="predicted"/>
<feature type="region of interest" description="Disordered" evidence="1">
    <location>
        <begin position="83"/>
        <end position="187"/>
    </location>
</feature>
<feature type="compositionally biased region" description="Low complexity" evidence="1">
    <location>
        <begin position="270"/>
        <end position="285"/>
    </location>
</feature>
<protein>
    <submittedName>
        <fullName evidence="2">Uncharacterized protein</fullName>
    </submittedName>
</protein>
<feature type="compositionally biased region" description="Acidic residues" evidence="1">
    <location>
        <begin position="161"/>
        <end position="173"/>
    </location>
</feature>
<organism evidence="2 3">
    <name type="scientific">Heracleum sosnowskyi</name>
    <dbReference type="NCBI Taxonomy" id="360622"/>
    <lineage>
        <taxon>Eukaryota</taxon>
        <taxon>Viridiplantae</taxon>
        <taxon>Streptophyta</taxon>
        <taxon>Embryophyta</taxon>
        <taxon>Tracheophyta</taxon>
        <taxon>Spermatophyta</taxon>
        <taxon>Magnoliopsida</taxon>
        <taxon>eudicotyledons</taxon>
        <taxon>Gunneridae</taxon>
        <taxon>Pentapetalae</taxon>
        <taxon>asterids</taxon>
        <taxon>campanulids</taxon>
        <taxon>Apiales</taxon>
        <taxon>Apiaceae</taxon>
        <taxon>Apioideae</taxon>
        <taxon>apioid superclade</taxon>
        <taxon>Tordylieae</taxon>
        <taxon>Tordyliinae</taxon>
        <taxon>Heracleum</taxon>
    </lineage>
</organism>
<feature type="compositionally biased region" description="Polar residues" evidence="1">
    <location>
        <begin position="132"/>
        <end position="148"/>
    </location>
</feature>
<dbReference type="AlphaFoldDB" id="A0AAD8IQT4"/>
<feature type="region of interest" description="Disordered" evidence="1">
    <location>
        <begin position="225"/>
        <end position="297"/>
    </location>
</feature>
<keyword evidence="3" id="KW-1185">Reference proteome</keyword>
<reference evidence="2" key="2">
    <citation type="submission" date="2023-05" db="EMBL/GenBank/DDBJ databases">
        <authorList>
            <person name="Schelkunov M.I."/>
        </authorList>
    </citation>
    <scope>NUCLEOTIDE SEQUENCE</scope>
    <source>
        <strain evidence="2">Hsosn_3</strain>
        <tissue evidence="2">Leaf</tissue>
    </source>
</reference>
<reference evidence="2" key="1">
    <citation type="submission" date="2023-02" db="EMBL/GenBank/DDBJ databases">
        <title>Genome of toxic invasive species Heracleum sosnowskyi carries increased number of genes despite the absence of recent whole-genome duplications.</title>
        <authorList>
            <person name="Schelkunov M."/>
            <person name="Shtratnikova V."/>
            <person name="Makarenko M."/>
            <person name="Klepikova A."/>
            <person name="Omelchenko D."/>
            <person name="Novikova G."/>
            <person name="Obukhova E."/>
            <person name="Bogdanov V."/>
            <person name="Penin A."/>
            <person name="Logacheva M."/>
        </authorList>
    </citation>
    <scope>NUCLEOTIDE SEQUENCE</scope>
    <source>
        <strain evidence="2">Hsosn_3</strain>
        <tissue evidence="2">Leaf</tissue>
    </source>
</reference>
<sequence length="484" mass="54400">MLHRTRGMQNDENENTTTGNGNDKFYRHVEDGKIPLSIKVLKCQFVTTHQLQQQQRTKKCTEVCSPRKSARLNNAPVKISTEVKSYRKSGESAEVTSARKSARPMSARPEINDMISKQKPKSTEKKGARKSTPINNQASDENVNLKSSSVRRKLDLHNPRDEDENMDENDIQIEDLPLPPPIESSPVKPLTITEYEMIKLQNIRRNNEKLKALNLPTLDAEMVDSMKKNKGKRKRRDENAYVPENDDQSGYDASESVPKKTKNLKKNKLRTGPTTRLRATALTATENGSTQNDTSEKDAANSVLVQPIAQIQLPCAEGVGTMANYLAMQERKRKQAANDVAASGSGTKSDRVPETDMPFFKNEEGEPAVILSNAILFPRNKKKKPERELTQGLIFSKTRKRKHGRKYKTNPEVMNFRIETIKKKLNSSKGVDGIEELVSGGKKSHGSGWLIGRHDSSLINFYSGSTSNRFVHRRVDKKDTEGPC</sequence>
<feature type="region of interest" description="Disordered" evidence="1">
    <location>
        <begin position="1"/>
        <end position="25"/>
    </location>
</feature>
<evidence type="ECO:0000256" key="1">
    <source>
        <dbReference type="SAM" id="MobiDB-lite"/>
    </source>
</evidence>
<name>A0AAD8IQT4_9APIA</name>
<dbReference type="EMBL" id="JAUIZM010000004">
    <property type="protein sequence ID" value="KAK1390399.1"/>
    <property type="molecule type" value="Genomic_DNA"/>
</dbReference>
<comment type="caution">
    <text evidence="2">The sequence shown here is derived from an EMBL/GenBank/DDBJ whole genome shotgun (WGS) entry which is preliminary data.</text>
</comment>
<evidence type="ECO:0000313" key="3">
    <source>
        <dbReference type="Proteomes" id="UP001237642"/>
    </source>
</evidence>